<dbReference type="EMBL" id="BARU01001370">
    <property type="protein sequence ID" value="GAH30964.1"/>
    <property type="molecule type" value="Genomic_DNA"/>
</dbReference>
<gene>
    <name evidence="2" type="ORF">S03H2_03652</name>
</gene>
<sequence length="50" mass="5842">MSNMSKNEEKGTSKEEVDKEREKLKELDLEDKSKASWDILTKLTKKKKEG</sequence>
<evidence type="ECO:0000256" key="1">
    <source>
        <dbReference type="SAM" id="MobiDB-lite"/>
    </source>
</evidence>
<comment type="caution">
    <text evidence="2">The sequence shown here is derived from an EMBL/GenBank/DDBJ whole genome shotgun (WGS) entry which is preliminary data.</text>
</comment>
<protein>
    <submittedName>
        <fullName evidence="2">Uncharacterized protein</fullName>
    </submittedName>
</protein>
<feature type="region of interest" description="Disordered" evidence="1">
    <location>
        <begin position="1"/>
        <end position="28"/>
    </location>
</feature>
<organism evidence="2">
    <name type="scientific">marine sediment metagenome</name>
    <dbReference type="NCBI Taxonomy" id="412755"/>
    <lineage>
        <taxon>unclassified sequences</taxon>
        <taxon>metagenomes</taxon>
        <taxon>ecological metagenomes</taxon>
    </lineage>
</organism>
<reference evidence="2" key="1">
    <citation type="journal article" date="2014" name="Front. Microbiol.">
        <title>High frequency of phylogenetically diverse reductive dehalogenase-homologous genes in deep subseafloor sedimentary metagenomes.</title>
        <authorList>
            <person name="Kawai M."/>
            <person name="Futagami T."/>
            <person name="Toyoda A."/>
            <person name="Takaki Y."/>
            <person name="Nishi S."/>
            <person name="Hori S."/>
            <person name="Arai W."/>
            <person name="Tsubouchi T."/>
            <person name="Morono Y."/>
            <person name="Uchiyama I."/>
            <person name="Ito T."/>
            <person name="Fujiyama A."/>
            <person name="Inagaki F."/>
            <person name="Takami H."/>
        </authorList>
    </citation>
    <scope>NUCLEOTIDE SEQUENCE</scope>
    <source>
        <strain evidence="2">Expedition CK06-06</strain>
    </source>
</reference>
<evidence type="ECO:0000313" key="2">
    <source>
        <dbReference type="EMBL" id="GAH30964.1"/>
    </source>
</evidence>
<proteinExistence type="predicted"/>
<name>X1FNP9_9ZZZZ</name>
<dbReference type="AlphaFoldDB" id="X1FNP9"/>
<accession>X1FNP9</accession>